<keyword evidence="2" id="KW-1185">Reference proteome</keyword>
<dbReference type="Gramene" id="OIW06257">
    <property type="protein sequence ID" value="OIW06257"/>
    <property type="gene ID" value="TanjilG_19936"/>
</dbReference>
<dbReference type="EMBL" id="CM007368">
    <property type="protein sequence ID" value="OIW06257.1"/>
    <property type="molecule type" value="Genomic_DNA"/>
</dbReference>
<gene>
    <name evidence="1" type="ORF">TanjilG_19936</name>
</gene>
<proteinExistence type="predicted"/>
<dbReference type="Proteomes" id="UP000188354">
    <property type="component" value="Chromosome LG08"/>
</dbReference>
<evidence type="ECO:0000313" key="1">
    <source>
        <dbReference type="EMBL" id="OIW06257.1"/>
    </source>
</evidence>
<accession>A0A1J7HV20</accession>
<protein>
    <submittedName>
        <fullName evidence="1">Uncharacterized protein</fullName>
    </submittedName>
</protein>
<reference evidence="1 2" key="1">
    <citation type="journal article" date="2017" name="Plant Biotechnol. J.">
        <title>A comprehensive draft genome sequence for lupin (Lupinus angustifolius), an emerging health food: insights into plant-microbe interactions and legume evolution.</title>
        <authorList>
            <person name="Hane J.K."/>
            <person name="Ming Y."/>
            <person name="Kamphuis L.G."/>
            <person name="Nelson M.N."/>
            <person name="Garg G."/>
            <person name="Atkins C.A."/>
            <person name="Bayer P.E."/>
            <person name="Bravo A."/>
            <person name="Bringans S."/>
            <person name="Cannon S."/>
            <person name="Edwards D."/>
            <person name="Foley R."/>
            <person name="Gao L.L."/>
            <person name="Harrison M.J."/>
            <person name="Huang W."/>
            <person name="Hurgobin B."/>
            <person name="Li S."/>
            <person name="Liu C.W."/>
            <person name="McGrath A."/>
            <person name="Morahan G."/>
            <person name="Murray J."/>
            <person name="Weller J."/>
            <person name="Jian J."/>
            <person name="Singh K.B."/>
        </authorList>
    </citation>
    <scope>NUCLEOTIDE SEQUENCE [LARGE SCALE GENOMIC DNA]</scope>
    <source>
        <strain evidence="2">cv. Tanjil</strain>
        <tissue evidence="1">Whole plant</tissue>
    </source>
</reference>
<dbReference type="AlphaFoldDB" id="A0A1J7HV20"/>
<evidence type="ECO:0000313" key="2">
    <source>
        <dbReference type="Proteomes" id="UP000188354"/>
    </source>
</evidence>
<name>A0A1J7HV20_LUPAN</name>
<organism evidence="1 2">
    <name type="scientific">Lupinus angustifolius</name>
    <name type="common">Narrow-leaved blue lupine</name>
    <dbReference type="NCBI Taxonomy" id="3871"/>
    <lineage>
        <taxon>Eukaryota</taxon>
        <taxon>Viridiplantae</taxon>
        <taxon>Streptophyta</taxon>
        <taxon>Embryophyta</taxon>
        <taxon>Tracheophyta</taxon>
        <taxon>Spermatophyta</taxon>
        <taxon>Magnoliopsida</taxon>
        <taxon>eudicotyledons</taxon>
        <taxon>Gunneridae</taxon>
        <taxon>Pentapetalae</taxon>
        <taxon>rosids</taxon>
        <taxon>fabids</taxon>
        <taxon>Fabales</taxon>
        <taxon>Fabaceae</taxon>
        <taxon>Papilionoideae</taxon>
        <taxon>50 kb inversion clade</taxon>
        <taxon>genistoids sensu lato</taxon>
        <taxon>core genistoids</taxon>
        <taxon>Genisteae</taxon>
        <taxon>Lupinus</taxon>
    </lineage>
</organism>
<sequence>MLGTCTPDNKENLDSISSFCEAYDPSAPLEEKGLVLVEIHRKNLSHIRGERRKGQHAQGVGRRLIYNRFKRAHRVSARAGSKDRCSAKVVIHHILARQSRVLGSEQGHFDNESKHLAKVRPTEQPLLSKRINKA</sequence>